<gene>
    <name evidence="11" type="ORF">LCGC14_1817550</name>
</gene>
<feature type="non-terminal residue" evidence="11">
    <location>
        <position position="74"/>
    </location>
</feature>
<dbReference type="InterPro" id="IPR002934">
    <property type="entry name" value="Polymerase_NTP_transf_dom"/>
</dbReference>
<evidence type="ECO:0000256" key="3">
    <source>
        <dbReference type="ARBA" id="ARBA00022679"/>
    </source>
</evidence>
<evidence type="ECO:0000256" key="9">
    <source>
        <dbReference type="ARBA" id="ARBA00038276"/>
    </source>
</evidence>
<dbReference type="GO" id="GO:0005524">
    <property type="term" value="F:ATP binding"/>
    <property type="evidence" value="ECO:0007669"/>
    <property type="project" value="UniProtKB-KW"/>
</dbReference>
<evidence type="ECO:0000256" key="4">
    <source>
        <dbReference type="ARBA" id="ARBA00022695"/>
    </source>
</evidence>
<dbReference type="AlphaFoldDB" id="A0A0F9IZM6"/>
<name>A0A0F9IZM6_9ZZZZ</name>
<evidence type="ECO:0000259" key="10">
    <source>
        <dbReference type="Pfam" id="PF01909"/>
    </source>
</evidence>
<organism evidence="11">
    <name type="scientific">marine sediment metagenome</name>
    <dbReference type="NCBI Taxonomy" id="412755"/>
    <lineage>
        <taxon>unclassified sequences</taxon>
        <taxon>metagenomes</taxon>
        <taxon>ecological metagenomes</taxon>
    </lineage>
</organism>
<reference evidence="11" key="1">
    <citation type="journal article" date="2015" name="Nature">
        <title>Complex archaea that bridge the gap between prokaryotes and eukaryotes.</title>
        <authorList>
            <person name="Spang A."/>
            <person name="Saw J.H."/>
            <person name="Jorgensen S.L."/>
            <person name="Zaremba-Niedzwiedzka K."/>
            <person name="Martijn J."/>
            <person name="Lind A.E."/>
            <person name="van Eijk R."/>
            <person name="Schleper C."/>
            <person name="Guy L."/>
            <person name="Ettema T.J."/>
        </authorList>
    </citation>
    <scope>NUCLEOTIDE SEQUENCE</scope>
</reference>
<evidence type="ECO:0000256" key="5">
    <source>
        <dbReference type="ARBA" id="ARBA00022723"/>
    </source>
</evidence>
<comment type="caution">
    <text evidence="11">The sequence shown here is derived from an EMBL/GenBank/DDBJ whole genome shotgun (WGS) entry which is preliminary data.</text>
</comment>
<keyword evidence="7" id="KW-0067">ATP-binding</keyword>
<comment type="similarity">
    <text evidence="9">Belongs to the MntA antitoxin family.</text>
</comment>
<keyword evidence="2" id="KW-1277">Toxin-antitoxin system</keyword>
<dbReference type="CDD" id="cd05403">
    <property type="entry name" value="NT_KNTase_like"/>
    <property type="match status" value="1"/>
</dbReference>
<protein>
    <recommendedName>
        <fullName evidence="10">Polymerase nucleotidyl transferase domain-containing protein</fullName>
    </recommendedName>
</protein>
<evidence type="ECO:0000256" key="2">
    <source>
        <dbReference type="ARBA" id="ARBA00022649"/>
    </source>
</evidence>
<dbReference type="Gene3D" id="3.30.460.10">
    <property type="entry name" value="Beta Polymerase, domain 2"/>
    <property type="match status" value="1"/>
</dbReference>
<dbReference type="SUPFAM" id="SSF81301">
    <property type="entry name" value="Nucleotidyltransferase"/>
    <property type="match status" value="1"/>
</dbReference>
<keyword evidence="4" id="KW-0548">Nucleotidyltransferase</keyword>
<proteinExistence type="inferred from homology"/>
<evidence type="ECO:0000256" key="6">
    <source>
        <dbReference type="ARBA" id="ARBA00022741"/>
    </source>
</evidence>
<evidence type="ECO:0000313" key="11">
    <source>
        <dbReference type="EMBL" id="KKL99120.1"/>
    </source>
</evidence>
<keyword evidence="8" id="KW-0460">Magnesium</keyword>
<sequence length="74" mass="8482">MAETLKDIQATLKAHKSELSIQFHVKEIGVFGSYAKGEQRGKSDIDILVDFDKMPDVFLLIDLEDYLKKLLKKK</sequence>
<keyword evidence="5" id="KW-0479">Metal-binding</keyword>
<dbReference type="GO" id="GO:0016779">
    <property type="term" value="F:nucleotidyltransferase activity"/>
    <property type="evidence" value="ECO:0007669"/>
    <property type="project" value="UniProtKB-KW"/>
</dbReference>
<dbReference type="PANTHER" id="PTHR33571:SF19">
    <property type="entry name" value="PROTEIN ADENYLYLTRANSFERASE MJ0128-RELATED"/>
    <property type="match status" value="1"/>
</dbReference>
<keyword evidence="3" id="KW-0808">Transferase</keyword>
<dbReference type="Pfam" id="PF01909">
    <property type="entry name" value="NTP_transf_2"/>
    <property type="match status" value="1"/>
</dbReference>
<keyword evidence="6" id="KW-0547">Nucleotide-binding</keyword>
<evidence type="ECO:0000256" key="7">
    <source>
        <dbReference type="ARBA" id="ARBA00022840"/>
    </source>
</evidence>
<dbReference type="InterPro" id="IPR052038">
    <property type="entry name" value="Type-VII_TA_antitoxin"/>
</dbReference>
<evidence type="ECO:0000256" key="8">
    <source>
        <dbReference type="ARBA" id="ARBA00022842"/>
    </source>
</evidence>
<dbReference type="InterPro" id="IPR043519">
    <property type="entry name" value="NT_sf"/>
</dbReference>
<dbReference type="PANTHER" id="PTHR33571">
    <property type="entry name" value="SSL8005 PROTEIN"/>
    <property type="match status" value="1"/>
</dbReference>
<evidence type="ECO:0000256" key="1">
    <source>
        <dbReference type="ARBA" id="ARBA00001946"/>
    </source>
</evidence>
<dbReference type="GO" id="GO:0046872">
    <property type="term" value="F:metal ion binding"/>
    <property type="evidence" value="ECO:0007669"/>
    <property type="project" value="UniProtKB-KW"/>
</dbReference>
<dbReference type="EMBL" id="LAZR01017750">
    <property type="protein sequence ID" value="KKL99120.1"/>
    <property type="molecule type" value="Genomic_DNA"/>
</dbReference>
<accession>A0A0F9IZM6</accession>
<comment type="cofactor">
    <cofactor evidence="1">
        <name>Mg(2+)</name>
        <dbReference type="ChEBI" id="CHEBI:18420"/>
    </cofactor>
</comment>
<feature type="domain" description="Polymerase nucleotidyl transferase" evidence="10">
    <location>
        <begin position="14"/>
        <end position="72"/>
    </location>
</feature>